<dbReference type="EMBL" id="BLWD01000001">
    <property type="protein sequence ID" value="GFN08812.1"/>
    <property type="molecule type" value="Genomic_DNA"/>
</dbReference>
<feature type="region of interest" description="Disordered" evidence="1">
    <location>
        <begin position="164"/>
        <end position="207"/>
    </location>
</feature>
<evidence type="ECO:0000313" key="4">
    <source>
        <dbReference type="Proteomes" id="UP000498740"/>
    </source>
</evidence>
<feature type="region of interest" description="Disordered" evidence="1">
    <location>
        <begin position="1"/>
        <end position="70"/>
    </location>
</feature>
<gene>
    <name evidence="3" type="ORF">Smic_73680</name>
</gene>
<evidence type="ECO:0000313" key="3">
    <source>
        <dbReference type="EMBL" id="GFN08812.1"/>
    </source>
</evidence>
<accession>A0A7J0D281</accession>
<proteinExistence type="predicted"/>
<dbReference type="Proteomes" id="UP000498740">
    <property type="component" value="Unassembled WGS sequence"/>
</dbReference>
<protein>
    <recommendedName>
        <fullName evidence="2">DUF5709 domain-containing protein</fullName>
    </recommendedName>
</protein>
<evidence type="ECO:0000259" key="2">
    <source>
        <dbReference type="Pfam" id="PF18970"/>
    </source>
</evidence>
<dbReference type="Pfam" id="PF18970">
    <property type="entry name" value="DUF5709"/>
    <property type="match status" value="1"/>
</dbReference>
<reference evidence="3 4" key="1">
    <citation type="submission" date="2020-05" db="EMBL/GenBank/DDBJ databases">
        <title>Whole genome shotgun sequence of Streptomyces microflavus NBRC 13062.</title>
        <authorList>
            <person name="Komaki H."/>
            <person name="Tamura T."/>
        </authorList>
    </citation>
    <scope>NUCLEOTIDE SEQUENCE [LARGE SCALE GENOMIC DNA]</scope>
    <source>
        <strain evidence="3 4">NBRC 13062</strain>
    </source>
</reference>
<evidence type="ECO:0000256" key="1">
    <source>
        <dbReference type="SAM" id="MobiDB-lite"/>
    </source>
</evidence>
<feature type="compositionally biased region" description="Acidic residues" evidence="1">
    <location>
        <begin position="33"/>
        <end position="42"/>
    </location>
</feature>
<comment type="caution">
    <text evidence="3">The sequence shown here is derived from an EMBL/GenBank/DDBJ whole genome shotgun (WGS) entry which is preliminary data.</text>
</comment>
<organism evidence="3 4">
    <name type="scientific">Streptomyces microflavus</name>
    <name type="common">Streptomyces lipmanii</name>
    <dbReference type="NCBI Taxonomy" id="1919"/>
    <lineage>
        <taxon>Bacteria</taxon>
        <taxon>Bacillati</taxon>
        <taxon>Actinomycetota</taxon>
        <taxon>Actinomycetes</taxon>
        <taxon>Kitasatosporales</taxon>
        <taxon>Streptomycetaceae</taxon>
        <taxon>Streptomyces</taxon>
    </lineage>
</organism>
<sequence>MELRTGDSGSPEERTRHERHRLGDDVYQPQEQEASDPDEQLGAEDTLLDPSGTGDPLDEGYSPPDRPWVVEGLGTTAAESLTGESLDARLTRELPETPGFTGDGVGDLAGGDGELWDGKVGITRAGRLTQQAEGSVPATLTASDVGIDGAAASAEEAAMHVIPEDGDDETLLDGSLPDGALVDGHPADDGPGKVPREGNAKGPGKGA</sequence>
<name>A0A7J0D281_STRMI</name>
<feature type="compositionally biased region" description="Basic and acidic residues" evidence="1">
    <location>
        <begin position="1"/>
        <end position="24"/>
    </location>
</feature>
<feature type="compositionally biased region" description="Basic and acidic residues" evidence="1">
    <location>
        <begin position="185"/>
        <end position="199"/>
    </location>
</feature>
<feature type="domain" description="DUF5709" evidence="2">
    <location>
        <begin position="120"/>
        <end position="164"/>
    </location>
</feature>
<dbReference type="AlphaFoldDB" id="A0A7J0D281"/>
<dbReference type="InterPro" id="IPR043763">
    <property type="entry name" value="DUF5709"/>
</dbReference>